<reference evidence="1 2" key="1">
    <citation type="submission" date="2019-11" db="EMBL/GenBank/DDBJ databases">
        <authorList>
            <person name="Cohen Gihon I."/>
            <person name="Israeli O."/>
            <person name="Shifman O."/>
            <person name="Erez N."/>
            <person name="Melamed S."/>
            <person name="Paran N."/>
            <person name="Beth-Din A."/>
            <person name="Zvi A."/>
        </authorList>
    </citation>
    <scope>NUCLEOTIDE SEQUENCE [LARGE SCALE GENOMIC DNA]</scope>
    <source>
        <strain evidence="1 2">Israel_2018</strain>
    </source>
</reference>
<protein>
    <submittedName>
        <fullName evidence="1">Uncharacterized protein</fullName>
    </submittedName>
</protein>
<organismHost>
    <name type="scientific">Cynomys leucurus</name>
    <name type="common">White-tailed prairie dog</name>
    <dbReference type="NCBI Taxonomy" id="99825"/>
</organismHost>
<name>A0A650BUP8_MONPV</name>
<dbReference type="EMBL" id="MN648051">
    <property type="protein sequence ID" value="QGQ59848.1"/>
    <property type="molecule type" value="Genomic_DNA"/>
</dbReference>
<sequence length="38" mass="4131">MTRYMDDNNLVHGNIAMIGVNDSANSVGCTVLSPHRIN</sequence>
<dbReference type="Proteomes" id="UP000424348">
    <property type="component" value="Genome"/>
</dbReference>
<organismHost>
    <name type="scientific">Cynomys gunnisoni</name>
    <name type="common">Gunnison's prairie dog</name>
    <name type="synonym">Spermophilus gunnisoni</name>
    <dbReference type="NCBI Taxonomy" id="45479"/>
</organismHost>
<organismHost>
    <name type="scientific">Heliosciurus ruwenzorii</name>
    <name type="common">Ruwenzori sun squirrel</name>
    <dbReference type="NCBI Taxonomy" id="226685"/>
</organismHost>
<organismHost>
    <name type="scientific">Cynomys ludovicianus</name>
    <name type="common">Black-tailed prairie dog</name>
    <dbReference type="NCBI Taxonomy" id="45480"/>
</organismHost>
<proteinExistence type="predicted"/>
<organismHost>
    <name type="scientific">Mus musculus</name>
    <name type="common">Mouse</name>
    <dbReference type="NCBI Taxonomy" id="10090"/>
</organismHost>
<evidence type="ECO:0000313" key="2">
    <source>
        <dbReference type="Proteomes" id="UP000424348"/>
    </source>
</evidence>
<organismHost>
    <name type="scientific">Cynomys parvidens</name>
    <name type="common">Utah prairie dog</name>
    <dbReference type="NCBI Taxonomy" id="99827"/>
</organismHost>
<organism evidence="1 2">
    <name type="scientific">Monkeypox virus</name>
    <name type="common">MPXV</name>
    <dbReference type="NCBI Taxonomy" id="10244"/>
    <lineage>
        <taxon>Viruses</taxon>
        <taxon>Varidnaviria</taxon>
        <taxon>Bamfordvirae</taxon>
        <taxon>Nucleocytoviricota</taxon>
        <taxon>Pokkesviricetes</taxon>
        <taxon>Chitovirales</taxon>
        <taxon>Poxviridae</taxon>
        <taxon>Chordopoxvirinae</taxon>
        <taxon>Orthopoxvirus</taxon>
        <taxon>Orthopoxvirus monkeypox</taxon>
    </lineage>
</organism>
<organismHost>
    <name type="scientific">Cynomys mexicanus</name>
    <name type="common">Mexican prairie dog</name>
    <dbReference type="NCBI Taxonomy" id="99826"/>
</organismHost>
<gene>
    <name evidence="1" type="ORF">PDLMKLCO_00128</name>
</gene>
<evidence type="ECO:0000313" key="1">
    <source>
        <dbReference type="EMBL" id="QGQ59848.1"/>
    </source>
</evidence>
<accession>A0A650BUP8</accession>
<organismHost>
    <name type="scientific">Homo sapiens</name>
    <name type="common">Human</name>
    <dbReference type="NCBI Taxonomy" id="9606"/>
</organismHost>
<organismHost>
    <name type="scientific">Gliridae</name>
    <name type="common">dormice</name>
    <dbReference type="NCBI Taxonomy" id="30650"/>
</organismHost>